<dbReference type="NCBIfam" id="TIGR00254">
    <property type="entry name" value="GGDEF"/>
    <property type="match status" value="1"/>
</dbReference>
<keyword evidence="6" id="KW-1185">Reference proteome</keyword>
<dbReference type="InterPro" id="IPR043128">
    <property type="entry name" value="Rev_trsase/Diguanyl_cyclase"/>
</dbReference>
<feature type="transmembrane region" description="Helical" evidence="3">
    <location>
        <begin position="154"/>
        <end position="177"/>
    </location>
</feature>
<gene>
    <name evidence="5" type="ORF">SAMN05421508_101278</name>
</gene>
<evidence type="ECO:0000256" key="1">
    <source>
        <dbReference type="ARBA" id="ARBA00012528"/>
    </source>
</evidence>
<accession>A0A286G272</accession>
<proteinExistence type="predicted"/>
<comment type="catalytic activity">
    <reaction evidence="2">
        <text>2 GTP = 3',3'-c-di-GMP + 2 diphosphate</text>
        <dbReference type="Rhea" id="RHEA:24898"/>
        <dbReference type="ChEBI" id="CHEBI:33019"/>
        <dbReference type="ChEBI" id="CHEBI:37565"/>
        <dbReference type="ChEBI" id="CHEBI:58805"/>
        <dbReference type="EC" id="2.7.7.65"/>
    </reaction>
</comment>
<keyword evidence="3" id="KW-0812">Transmembrane</keyword>
<name>A0A286G272_9PROT</name>
<sequence>MTNLPFDLPTLIGAMCMVSFSAGAALLLASHLHLPVKGLRYWGAGYLVTGLGLALTLLRGVIDPAVAIVGGNTLVAAGYLLVWLGARRLAERPVRLWMAPPPLIVAAVGMLAFLGDGGTAMRVAVMSLLTVVLTLLSAWEFARLARRRSLVGTLLAGLFAAHALFYAARAGIALGAAWEPAVYPLGFLGVPTFIEGFVWMIVTGFGLIVLTSEVLQAELTRQATRDPLTDLFNRRAFTEAAEREMVRARRHGRMPAFLLLDLDHFKRLNDTHGHDAGDRLLRAFALTAATDLRRCDVLARVGGEEFVLMLPETDDAGAVRAAERIRLGTELLAVATAAGDVAATVSVGVAVADAARDDALDEVLRRADRALYAAKAAGRNRIVVAPGPTP</sequence>
<dbReference type="Gene3D" id="3.30.70.270">
    <property type="match status" value="1"/>
</dbReference>
<evidence type="ECO:0000256" key="3">
    <source>
        <dbReference type="SAM" id="Phobius"/>
    </source>
</evidence>
<protein>
    <recommendedName>
        <fullName evidence="1">diguanylate cyclase</fullName>
        <ecNumber evidence="1">2.7.7.65</ecNumber>
    </recommendedName>
</protein>
<keyword evidence="3" id="KW-1133">Transmembrane helix</keyword>
<dbReference type="GO" id="GO:0043709">
    <property type="term" value="P:cell adhesion involved in single-species biofilm formation"/>
    <property type="evidence" value="ECO:0007669"/>
    <property type="project" value="TreeGrafter"/>
</dbReference>
<dbReference type="PROSITE" id="PS50887">
    <property type="entry name" value="GGDEF"/>
    <property type="match status" value="1"/>
</dbReference>
<dbReference type="OrthoDB" id="7366409at2"/>
<dbReference type="GO" id="GO:0052621">
    <property type="term" value="F:diguanylate cyclase activity"/>
    <property type="evidence" value="ECO:0007669"/>
    <property type="project" value="UniProtKB-EC"/>
</dbReference>
<evidence type="ECO:0000313" key="5">
    <source>
        <dbReference type="EMBL" id="SOD89615.1"/>
    </source>
</evidence>
<dbReference type="AlphaFoldDB" id="A0A286G272"/>
<dbReference type="GO" id="GO:1902201">
    <property type="term" value="P:negative regulation of bacterial-type flagellum-dependent cell motility"/>
    <property type="evidence" value="ECO:0007669"/>
    <property type="project" value="TreeGrafter"/>
</dbReference>
<evidence type="ECO:0000259" key="4">
    <source>
        <dbReference type="PROSITE" id="PS50887"/>
    </source>
</evidence>
<dbReference type="FunFam" id="3.30.70.270:FF:000001">
    <property type="entry name" value="Diguanylate cyclase domain protein"/>
    <property type="match status" value="1"/>
</dbReference>
<dbReference type="PANTHER" id="PTHR45138">
    <property type="entry name" value="REGULATORY COMPONENTS OF SENSORY TRANSDUCTION SYSTEM"/>
    <property type="match status" value="1"/>
</dbReference>
<evidence type="ECO:0000313" key="6">
    <source>
        <dbReference type="Proteomes" id="UP000219621"/>
    </source>
</evidence>
<dbReference type="InterPro" id="IPR050469">
    <property type="entry name" value="Diguanylate_Cyclase"/>
</dbReference>
<dbReference type="InterPro" id="IPR029787">
    <property type="entry name" value="Nucleotide_cyclase"/>
</dbReference>
<dbReference type="Proteomes" id="UP000219621">
    <property type="component" value="Unassembled WGS sequence"/>
</dbReference>
<reference evidence="5 6" key="1">
    <citation type="submission" date="2017-09" db="EMBL/GenBank/DDBJ databases">
        <authorList>
            <person name="Ehlers B."/>
            <person name="Leendertz F.H."/>
        </authorList>
    </citation>
    <scope>NUCLEOTIDE SEQUENCE [LARGE SCALE GENOMIC DNA]</scope>
    <source>
        <strain evidence="5 6">USBA 140</strain>
    </source>
</reference>
<feature type="transmembrane region" description="Helical" evidence="3">
    <location>
        <begin position="12"/>
        <end position="29"/>
    </location>
</feature>
<feature type="domain" description="GGDEF" evidence="4">
    <location>
        <begin position="253"/>
        <end position="387"/>
    </location>
</feature>
<feature type="transmembrane region" description="Helical" evidence="3">
    <location>
        <begin position="197"/>
        <end position="215"/>
    </location>
</feature>
<dbReference type="InterPro" id="IPR000160">
    <property type="entry name" value="GGDEF_dom"/>
</dbReference>
<dbReference type="SUPFAM" id="SSF55073">
    <property type="entry name" value="Nucleotide cyclase"/>
    <property type="match status" value="1"/>
</dbReference>
<dbReference type="EMBL" id="OCNJ01000001">
    <property type="protein sequence ID" value="SOD89615.1"/>
    <property type="molecule type" value="Genomic_DNA"/>
</dbReference>
<dbReference type="CDD" id="cd01949">
    <property type="entry name" value="GGDEF"/>
    <property type="match status" value="1"/>
</dbReference>
<dbReference type="EC" id="2.7.7.65" evidence="1"/>
<organism evidence="5 6">
    <name type="scientific">Caenispirillum bisanense</name>
    <dbReference type="NCBI Taxonomy" id="414052"/>
    <lineage>
        <taxon>Bacteria</taxon>
        <taxon>Pseudomonadati</taxon>
        <taxon>Pseudomonadota</taxon>
        <taxon>Alphaproteobacteria</taxon>
        <taxon>Rhodospirillales</taxon>
        <taxon>Novispirillaceae</taxon>
        <taxon>Caenispirillum</taxon>
    </lineage>
</organism>
<dbReference type="SMART" id="SM00267">
    <property type="entry name" value="GGDEF"/>
    <property type="match status" value="1"/>
</dbReference>
<dbReference type="RefSeq" id="WP_097277178.1">
    <property type="nucleotide sequence ID" value="NZ_OCNJ01000001.1"/>
</dbReference>
<dbReference type="GO" id="GO:0005886">
    <property type="term" value="C:plasma membrane"/>
    <property type="evidence" value="ECO:0007669"/>
    <property type="project" value="TreeGrafter"/>
</dbReference>
<evidence type="ECO:0000256" key="2">
    <source>
        <dbReference type="ARBA" id="ARBA00034247"/>
    </source>
</evidence>
<keyword evidence="3" id="KW-0472">Membrane</keyword>
<dbReference type="PANTHER" id="PTHR45138:SF9">
    <property type="entry name" value="DIGUANYLATE CYCLASE DGCM-RELATED"/>
    <property type="match status" value="1"/>
</dbReference>
<dbReference type="Pfam" id="PF00990">
    <property type="entry name" value="GGDEF"/>
    <property type="match status" value="1"/>
</dbReference>
<feature type="transmembrane region" description="Helical" evidence="3">
    <location>
        <begin position="41"/>
        <end position="58"/>
    </location>
</feature>
<feature type="transmembrane region" description="Helical" evidence="3">
    <location>
        <begin position="64"/>
        <end position="84"/>
    </location>
</feature>
<feature type="transmembrane region" description="Helical" evidence="3">
    <location>
        <begin position="96"/>
        <end position="114"/>
    </location>
</feature>
<feature type="transmembrane region" description="Helical" evidence="3">
    <location>
        <begin position="120"/>
        <end position="142"/>
    </location>
</feature>